<keyword evidence="2" id="KW-0614">Plasmid</keyword>
<dbReference type="HOGENOM" id="CLU_1330124_0_0_0"/>
<gene>
    <name evidence="2" type="ordered locus">Dgeo_2794</name>
</gene>
<protein>
    <recommendedName>
        <fullName evidence="4">Secreted protein</fullName>
    </recommendedName>
</protein>
<dbReference type="Proteomes" id="UP000002431">
    <property type="component" value="Plasmid pDGEO01"/>
</dbReference>
<dbReference type="EMBL" id="CP000358">
    <property type="protein sequence ID" value="ABF44226.1"/>
    <property type="molecule type" value="Genomic_DNA"/>
</dbReference>
<dbReference type="AlphaFoldDB" id="Q1J2Q8"/>
<organism evidence="2 3">
    <name type="scientific">Deinococcus geothermalis (strain DSM 11300 / CIP 105573 / AG-3a)</name>
    <dbReference type="NCBI Taxonomy" id="319795"/>
    <lineage>
        <taxon>Bacteria</taxon>
        <taxon>Thermotogati</taxon>
        <taxon>Deinococcota</taxon>
        <taxon>Deinococci</taxon>
        <taxon>Deinococcales</taxon>
        <taxon>Deinococcaceae</taxon>
        <taxon>Deinococcus</taxon>
    </lineage>
</organism>
<sequence length="206" mass="21832">MLTQRTARFLSVLALTATCTPAVAGAVPTPSAPSPSASTQVGPSDQLVARRAIYLLARQQASMLLAACAPQDTTIRVDEIAFPVGGTSEFYLTGGKVQAYVRLEDTGLKTVWCGHMTTGMGPSATGAMNTFVNYKRLSVAPAALKYGRQFGTLPLFGEQLDVFSWDGHSSTTKVVAADGRIICAQRIPPISRAQTIVVSGPLRCQR</sequence>
<proteinExistence type="predicted"/>
<feature type="chain" id="PRO_5004191999" description="Secreted protein" evidence="1">
    <location>
        <begin position="25"/>
        <end position="206"/>
    </location>
</feature>
<evidence type="ECO:0008006" key="4">
    <source>
        <dbReference type="Google" id="ProtNLM"/>
    </source>
</evidence>
<keyword evidence="3" id="KW-1185">Reference proteome</keyword>
<feature type="signal peptide" evidence="1">
    <location>
        <begin position="1"/>
        <end position="24"/>
    </location>
</feature>
<dbReference type="KEGG" id="dge:Dgeo_2794"/>
<evidence type="ECO:0000313" key="3">
    <source>
        <dbReference type="Proteomes" id="UP000002431"/>
    </source>
</evidence>
<name>Q1J2Q8_DEIGD</name>
<reference evidence="2" key="1">
    <citation type="submission" date="2006-04" db="EMBL/GenBank/DDBJ databases">
        <title>Complete sequence of plasmid1 pDGEO01 of Deinococcus geothermalis DSM 11300.</title>
        <authorList>
            <consortium name="US DOE Joint Genome Institute"/>
            <person name="Copeland A."/>
            <person name="Lucas S."/>
            <person name="Lapidus A."/>
            <person name="Barry K."/>
            <person name="Detter J.C."/>
            <person name="Glavina del Rio T."/>
            <person name="Hammon N."/>
            <person name="Israni S."/>
            <person name="Dalin E."/>
            <person name="Tice H."/>
            <person name="Pitluck S."/>
            <person name="Brettin T."/>
            <person name="Bruce D."/>
            <person name="Han C."/>
            <person name="Tapia R."/>
            <person name="Saunders E."/>
            <person name="Gilna P."/>
            <person name="Schmutz J."/>
            <person name="Larimer F."/>
            <person name="Land M."/>
            <person name="Hauser L."/>
            <person name="Kyrpides N."/>
            <person name="Kim E."/>
            <person name="Daly M.J."/>
            <person name="Fredrickson J.K."/>
            <person name="Makarova K.S."/>
            <person name="Gaidamakova E.K."/>
            <person name="Zhai M."/>
            <person name="Richardson P."/>
        </authorList>
    </citation>
    <scope>NUCLEOTIDE SEQUENCE</scope>
    <source>
        <strain evidence="2">DSM 11300</strain>
        <plasmid evidence="2">pDGEO01</plasmid>
    </source>
</reference>
<evidence type="ECO:0000256" key="1">
    <source>
        <dbReference type="SAM" id="SignalP"/>
    </source>
</evidence>
<geneLocation type="plasmid" evidence="2 3">
    <name>pDGEO01</name>
</geneLocation>
<accession>Q1J2Q8</accession>
<keyword evidence="1" id="KW-0732">Signal</keyword>
<evidence type="ECO:0000313" key="2">
    <source>
        <dbReference type="EMBL" id="ABF44226.1"/>
    </source>
</evidence>